<reference evidence="9 10" key="1">
    <citation type="submission" date="2018-03" db="EMBL/GenBank/DDBJ databases">
        <title>Genome assembly of novel Miniimonas species PCH200.</title>
        <authorList>
            <person name="Thakur V."/>
            <person name="Kumar V."/>
            <person name="Singh D."/>
        </authorList>
    </citation>
    <scope>NUCLEOTIDE SEQUENCE [LARGE SCALE GENOMIC DNA]</scope>
    <source>
        <strain evidence="9 10">PCH200</strain>
    </source>
</reference>
<feature type="transmembrane region" description="Helical" evidence="7">
    <location>
        <begin position="157"/>
        <end position="181"/>
    </location>
</feature>
<feature type="transmembrane region" description="Helical" evidence="7">
    <location>
        <begin position="104"/>
        <end position="125"/>
    </location>
</feature>
<keyword evidence="6 7" id="KW-0472">Membrane</keyword>
<dbReference type="Proteomes" id="UP000245166">
    <property type="component" value="Unassembled WGS sequence"/>
</dbReference>
<dbReference type="InterPro" id="IPR051393">
    <property type="entry name" value="ABC_transporter_permease"/>
</dbReference>
<comment type="similarity">
    <text evidence="7">Belongs to the binding-protein-dependent transport system permease family.</text>
</comment>
<name>A0A2U1ZW99_9MICO</name>
<comment type="subcellular location">
    <subcellularLocation>
        <location evidence="1 7">Cell membrane</location>
        <topology evidence="1 7">Multi-pass membrane protein</topology>
    </subcellularLocation>
</comment>
<feature type="transmembrane region" description="Helical" evidence="7">
    <location>
        <begin position="71"/>
        <end position="92"/>
    </location>
</feature>
<dbReference type="PANTHER" id="PTHR30193">
    <property type="entry name" value="ABC TRANSPORTER PERMEASE PROTEIN"/>
    <property type="match status" value="1"/>
</dbReference>
<evidence type="ECO:0000313" key="10">
    <source>
        <dbReference type="Proteomes" id="UP000245166"/>
    </source>
</evidence>
<dbReference type="InterPro" id="IPR035906">
    <property type="entry name" value="MetI-like_sf"/>
</dbReference>
<dbReference type="GO" id="GO:0005886">
    <property type="term" value="C:plasma membrane"/>
    <property type="evidence" value="ECO:0007669"/>
    <property type="project" value="UniProtKB-SubCell"/>
</dbReference>
<dbReference type="SUPFAM" id="SSF161098">
    <property type="entry name" value="MetI-like"/>
    <property type="match status" value="1"/>
</dbReference>
<dbReference type="CDD" id="cd06261">
    <property type="entry name" value="TM_PBP2"/>
    <property type="match status" value="1"/>
</dbReference>
<dbReference type="GO" id="GO:0055085">
    <property type="term" value="P:transmembrane transport"/>
    <property type="evidence" value="ECO:0007669"/>
    <property type="project" value="InterPro"/>
</dbReference>
<keyword evidence="4 7" id="KW-0812">Transmembrane</keyword>
<evidence type="ECO:0000256" key="4">
    <source>
        <dbReference type="ARBA" id="ARBA00022692"/>
    </source>
</evidence>
<sequence>MKTFGGRWTPYLYVAPVVLIAGGLLYYSIGFALYASTTDWNGLTRMEFVGLDNYVQMFQDRTFYIALRNTAVFMVITVVLQAVLGLLVAVIAKERIPGSNVFKAVFFLPIAMAPAIIATVFKFIFEANYGSLNETLRSLGILGEGDIVQWLGADLGIVSIAIIGIFSWMGFSMMVYYAGLMSIPEELYEAAEIDGAGWWRRLVAISIPSLSGTTNVLILLGIVGSLKTFDTVWLTTMGGPGVSTHVLSTFLYQERQGREAGYSSAIGVIILALAFALALAQMRVSNREK</sequence>
<feature type="transmembrane region" description="Helical" evidence="7">
    <location>
        <begin position="202"/>
        <end position="223"/>
    </location>
</feature>
<evidence type="ECO:0000256" key="2">
    <source>
        <dbReference type="ARBA" id="ARBA00022448"/>
    </source>
</evidence>
<evidence type="ECO:0000256" key="6">
    <source>
        <dbReference type="ARBA" id="ARBA00023136"/>
    </source>
</evidence>
<evidence type="ECO:0000313" key="9">
    <source>
        <dbReference type="EMBL" id="PWD51266.1"/>
    </source>
</evidence>
<keyword evidence="3" id="KW-1003">Cell membrane</keyword>
<protein>
    <submittedName>
        <fullName evidence="9">Sugar ABC transporter permease</fullName>
    </submittedName>
</protein>
<feature type="transmembrane region" description="Helical" evidence="7">
    <location>
        <begin position="260"/>
        <end position="280"/>
    </location>
</feature>
<organism evidence="9 10">
    <name type="scientific">Serinibacter arcticus</name>
    <dbReference type="NCBI Taxonomy" id="1655435"/>
    <lineage>
        <taxon>Bacteria</taxon>
        <taxon>Bacillati</taxon>
        <taxon>Actinomycetota</taxon>
        <taxon>Actinomycetes</taxon>
        <taxon>Micrococcales</taxon>
        <taxon>Beutenbergiaceae</taxon>
        <taxon>Serinibacter</taxon>
    </lineage>
</organism>
<keyword evidence="5 7" id="KW-1133">Transmembrane helix</keyword>
<evidence type="ECO:0000259" key="8">
    <source>
        <dbReference type="PROSITE" id="PS50928"/>
    </source>
</evidence>
<evidence type="ECO:0000256" key="3">
    <source>
        <dbReference type="ARBA" id="ARBA00022475"/>
    </source>
</evidence>
<dbReference type="Gene3D" id="1.10.3720.10">
    <property type="entry name" value="MetI-like"/>
    <property type="match status" value="1"/>
</dbReference>
<dbReference type="PANTHER" id="PTHR30193:SF37">
    <property type="entry name" value="INNER MEMBRANE ABC TRANSPORTER PERMEASE PROTEIN YCJO"/>
    <property type="match status" value="1"/>
</dbReference>
<feature type="domain" description="ABC transmembrane type-1" evidence="8">
    <location>
        <begin position="67"/>
        <end position="281"/>
    </location>
</feature>
<evidence type="ECO:0000256" key="1">
    <source>
        <dbReference type="ARBA" id="ARBA00004651"/>
    </source>
</evidence>
<dbReference type="OrthoDB" id="5174895at2"/>
<dbReference type="EMBL" id="PYHR01000002">
    <property type="protein sequence ID" value="PWD51266.1"/>
    <property type="molecule type" value="Genomic_DNA"/>
</dbReference>
<proteinExistence type="inferred from homology"/>
<dbReference type="AlphaFoldDB" id="A0A2U1ZW99"/>
<accession>A0A2U1ZW99</accession>
<comment type="caution">
    <text evidence="9">The sequence shown here is derived from an EMBL/GenBank/DDBJ whole genome shotgun (WGS) entry which is preliminary data.</text>
</comment>
<dbReference type="PROSITE" id="PS50928">
    <property type="entry name" value="ABC_TM1"/>
    <property type="match status" value="1"/>
</dbReference>
<dbReference type="InterPro" id="IPR000515">
    <property type="entry name" value="MetI-like"/>
</dbReference>
<keyword evidence="10" id="KW-1185">Reference proteome</keyword>
<feature type="transmembrane region" description="Helical" evidence="7">
    <location>
        <begin position="12"/>
        <end position="35"/>
    </location>
</feature>
<evidence type="ECO:0000256" key="5">
    <source>
        <dbReference type="ARBA" id="ARBA00022989"/>
    </source>
</evidence>
<keyword evidence="2 7" id="KW-0813">Transport</keyword>
<evidence type="ECO:0000256" key="7">
    <source>
        <dbReference type="RuleBase" id="RU363032"/>
    </source>
</evidence>
<dbReference type="Pfam" id="PF00528">
    <property type="entry name" value="BPD_transp_1"/>
    <property type="match status" value="1"/>
</dbReference>
<dbReference type="RefSeq" id="WP_109229647.1">
    <property type="nucleotide sequence ID" value="NZ_PYHR01000002.1"/>
</dbReference>
<gene>
    <name evidence="9" type="ORF">C8046_11975</name>
</gene>